<evidence type="ECO:0000313" key="2">
    <source>
        <dbReference type="EMBL" id="MBI6875358.1"/>
    </source>
</evidence>
<dbReference type="InterPro" id="IPR001646">
    <property type="entry name" value="5peptide_repeat"/>
</dbReference>
<reference evidence="2" key="1">
    <citation type="submission" date="2020-12" db="EMBL/GenBank/DDBJ databases">
        <title>Clostridium thailandense sp. nov., a novel acetogenic bacterium isolated from peat land soil in Thailand.</title>
        <authorList>
            <person name="Chaikitkaew S."/>
            <person name="Birkeland N.K."/>
        </authorList>
    </citation>
    <scope>NUCLEOTIDE SEQUENCE</scope>
    <source>
        <strain evidence="2">DSM 17425</strain>
    </source>
</reference>
<dbReference type="RefSeq" id="WP_211144709.1">
    <property type="nucleotide sequence ID" value="NZ_JAEEGB010000041.1"/>
</dbReference>
<proteinExistence type="predicted"/>
<dbReference type="Gene3D" id="2.160.20.80">
    <property type="entry name" value="E3 ubiquitin-protein ligase SopA"/>
    <property type="match status" value="1"/>
</dbReference>
<accession>A0A934HXY0</accession>
<feature type="compositionally biased region" description="Basic and acidic residues" evidence="1">
    <location>
        <begin position="7"/>
        <end position="20"/>
    </location>
</feature>
<dbReference type="SUPFAM" id="SSF141571">
    <property type="entry name" value="Pentapeptide repeat-like"/>
    <property type="match status" value="1"/>
</dbReference>
<evidence type="ECO:0000256" key="1">
    <source>
        <dbReference type="SAM" id="MobiDB-lite"/>
    </source>
</evidence>
<dbReference type="PANTHER" id="PTHR14136:SF17">
    <property type="entry name" value="BTB_POZ DOMAIN-CONTAINING PROTEIN KCTD9"/>
    <property type="match status" value="1"/>
</dbReference>
<evidence type="ECO:0000313" key="3">
    <source>
        <dbReference type="Proteomes" id="UP000622687"/>
    </source>
</evidence>
<dbReference type="AlphaFoldDB" id="A0A934HXY0"/>
<dbReference type="InterPro" id="IPR051082">
    <property type="entry name" value="Pentapeptide-BTB/POZ_domain"/>
</dbReference>
<dbReference type="Pfam" id="PF00805">
    <property type="entry name" value="Pentapeptide"/>
    <property type="match status" value="2"/>
</dbReference>
<dbReference type="PANTHER" id="PTHR14136">
    <property type="entry name" value="BTB_POZ DOMAIN-CONTAINING PROTEIN KCTD9"/>
    <property type="match status" value="1"/>
</dbReference>
<comment type="caution">
    <text evidence="2">The sequence shown here is derived from an EMBL/GenBank/DDBJ whole genome shotgun (WGS) entry which is preliminary data.</text>
</comment>
<dbReference type="EMBL" id="JAEEGB010000041">
    <property type="protein sequence ID" value="MBI6875358.1"/>
    <property type="molecule type" value="Genomic_DNA"/>
</dbReference>
<dbReference type="Proteomes" id="UP000622687">
    <property type="component" value="Unassembled WGS sequence"/>
</dbReference>
<organism evidence="2 3">
    <name type="scientific">Clostridium aciditolerans</name>
    <dbReference type="NCBI Taxonomy" id="339861"/>
    <lineage>
        <taxon>Bacteria</taxon>
        <taxon>Bacillati</taxon>
        <taxon>Bacillota</taxon>
        <taxon>Clostridia</taxon>
        <taxon>Eubacteriales</taxon>
        <taxon>Clostridiaceae</taxon>
        <taxon>Clostridium</taxon>
    </lineage>
</organism>
<keyword evidence="3" id="KW-1185">Reference proteome</keyword>
<sequence>MTYTHGDNGDKELSENHRDSASFPSTSLPNLRIDCEKCFGLCCVALYFSASEGFPKDKDAGKPCIKLQSDFRCSVHKSLGNKGLKGCTAYDCFGAGQKVAQITYGGHDWRQAPESAKEMFEIFLIMRQLHEMLWYLTEAFTLQTDLHIKNEISFMISETERLTHLSASSLIELDLIAHRNKVNSLISQTSELVRTKARREDKTPSKHQKTISKKLDFIGADLRKTNLRGADLRGKYLIAANLRGVDLSGADLIGADLRDADLRGANLTNSIFLTQAQINTAKGDFNTRLPMSLTRPTSWSK</sequence>
<feature type="region of interest" description="Disordered" evidence="1">
    <location>
        <begin position="1"/>
        <end position="24"/>
    </location>
</feature>
<protein>
    <submittedName>
        <fullName evidence="2">Pentapeptide repeat-containing protein</fullName>
    </submittedName>
</protein>
<gene>
    <name evidence="2" type="ORF">I6U51_22040</name>
</gene>
<name>A0A934HXY0_9CLOT</name>